<name>A0A1T4RG91_9GAMM</name>
<comment type="caution">
    <text evidence="1">The sequence shown here is derived from an EMBL/GenBank/DDBJ whole genome shotgun (WGS) entry which is preliminary data.</text>
</comment>
<gene>
    <name evidence="1" type="ORF">BTE48_11670</name>
</gene>
<dbReference type="Proteomes" id="UP000191418">
    <property type="component" value="Unassembled WGS sequence"/>
</dbReference>
<evidence type="ECO:0000313" key="1">
    <source>
        <dbReference type="EMBL" id="OPX54872.1"/>
    </source>
</evidence>
<organism evidence="1 2">
    <name type="scientific">Oceanospirillum multiglobuliferum</name>
    <dbReference type="NCBI Taxonomy" id="64969"/>
    <lineage>
        <taxon>Bacteria</taxon>
        <taxon>Pseudomonadati</taxon>
        <taxon>Pseudomonadota</taxon>
        <taxon>Gammaproteobacteria</taxon>
        <taxon>Oceanospirillales</taxon>
        <taxon>Oceanospirillaceae</taxon>
        <taxon>Oceanospirillum</taxon>
    </lineage>
</organism>
<dbReference type="AlphaFoldDB" id="A0A1T4RG91"/>
<dbReference type="EMBL" id="MTSM01000016">
    <property type="protein sequence ID" value="OPX54872.1"/>
    <property type="molecule type" value="Genomic_DNA"/>
</dbReference>
<keyword evidence="2" id="KW-1185">Reference proteome</keyword>
<dbReference type="RefSeq" id="WP_078745921.1">
    <property type="nucleotide sequence ID" value="NZ_FUXG01000016.1"/>
</dbReference>
<reference evidence="1 2" key="1">
    <citation type="submission" date="2017-01" db="EMBL/GenBank/DDBJ databases">
        <title>Genome Sequencing of a Marine Spirillum, Oceanospirillum multiglobuliferum ATCC 33336, from Japan.</title>
        <authorList>
            <person name="Carney J.G."/>
            <person name="Trachtenberg A.M."/>
            <person name="Rheaume B.A."/>
            <person name="Linnane J.D."/>
            <person name="Pitts N.L."/>
            <person name="Mykles D.L."/>
            <person name="Maclea K.S."/>
        </authorList>
    </citation>
    <scope>NUCLEOTIDE SEQUENCE [LARGE SCALE GENOMIC DNA]</scope>
    <source>
        <strain evidence="1 2">ATCC 33336</strain>
    </source>
</reference>
<protein>
    <submittedName>
        <fullName evidence="1">Uncharacterized protein</fullName>
    </submittedName>
</protein>
<accession>A0A1T4RG91</accession>
<proteinExistence type="predicted"/>
<evidence type="ECO:0000313" key="2">
    <source>
        <dbReference type="Proteomes" id="UP000191418"/>
    </source>
</evidence>
<sequence length="121" mass="14291">MTDLYGLNAELYFMYGDPRELAKWIRQGGEITPSMRLLIADALDGSQKKRPGQKRTWEKQMIELEIVQRLEYMELLYQNKRGYKTKALEAIAENLGISVEALKLYRKNIRCWRKQQFKGSE</sequence>